<gene>
    <name evidence="1" type="ORF">LCGC14_0518360</name>
</gene>
<evidence type="ECO:0000313" key="1">
    <source>
        <dbReference type="EMBL" id="KKN61808.1"/>
    </source>
</evidence>
<protein>
    <submittedName>
        <fullName evidence="1">Uncharacterized protein</fullName>
    </submittedName>
</protein>
<comment type="caution">
    <text evidence="1">The sequence shown here is derived from an EMBL/GenBank/DDBJ whole genome shotgun (WGS) entry which is preliminary data.</text>
</comment>
<sequence>MNKTAVQSTRAVAIRIDVGTSGIRVANNVLKTDYDASAQAWPDWIEAVGMPIAVRLTLSPSAVP</sequence>
<organism evidence="1">
    <name type="scientific">marine sediment metagenome</name>
    <dbReference type="NCBI Taxonomy" id="412755"/>
    <lineage>
        <taxon>unclassified sequences</taxon>
        <taxon>metagenomes</taxon>
        <taxon>ecological metagenomes</taxon>
    </lineage>
</organism>
<proteinExistence type="predicted"/>
<accession>A0A0F9V7J4</accession>
<dbReference type="AlphaFoldDB" id="A0A0F9V7J4"/>
<name>A0A0F9V7J4_9ZZZZ</name>
<reference evidence="1" key="1">
    <citation type="journal article" date="2015" name="Nature">
        <title>Complex archaea that bridge the gap between prokaryotes and eukaryotes.</title>
        <authorList>
            <person name="Spang A."/>
            <person name="Saw J.H."/>
            <person name="Jorgensen S.L."/>
            <person name="Zaremba-Niedzwiedzka K."/>
            <person name="Martijn J."/>
            <person name="Lind A.E."/>
            <person name="van Eijk R."/>
            <person name="Schleper C."/>
            <person name="Guy L."/>
            <person name="Ettema T.J."/>
        </authorList>
    </citation>
    <scope>NUCLEOTIDE SEQUENCE</scope>
</reference>
<dbReference type="EMBL" id="LAZR01000645">
    <property type="protein sequence ID" value="KKN61808.1"/>
    <property type="molecule type" value="Genomic_DNA"/>
</dbReference>